<keyword evidence="4 7" id="KW-1133">Transmembrane helix</keyword>
<feature type="transmembrane region" description="Helical" evidence="7">
    <location>
        <begin position="151"/>
        <end position="171"/>
    </location>
</feature>
<name>A0A3S4B4L3_9BRAD</name>
<feature type="transmembrane region" description="Helical" evidence="7">
    <location>
        <begin position="58"/>
        <end position="78"/>
    </location>
</feature>
<evidence type="ECO:0000256" key="2">
    <source>
        <dbReference type="ARBA" id="ARBA00007511"/>
    </source>
</evidence>
<reference evidence="9" key="1">
    <citation type="submission" date="2018-10" db="EMBL/GenBank/DDBJ databases">
        <authorList>
            <person name="Peiro R."/>
            <person name="Begona"/>
            <person name="Cbmso G."/>
            <person name="Lopez M."/>
            <person name="Gonzalez S."/>
            <person name="Sacristan E."/>
            <person name="Castillo E."/>
        </authorList>
    </citation>
    <scope>NUCLEOTIDE SEQUENCE [LARGE SCALE GENOMIC DNA]</scope>
</reference>
<evidence type="ECO:0000256" key="3">
    <source>
        <dbReference type="ARBA" id="ARBA00022692"/>
    </source>
</evidence>
<dbReference type="Proteomes" id="UP000289200">
    <property type="component" value="Unassembled WGS sequence"/>
</dbReference>
<dbReference type="RefSeq" id="WP_129611693.1">
    <property type="nucleotide sequence ID" value="NZ_UWOC01000214.1"/>
</dbReference>
<keyword evidence="3 7" id="KW-0812">Transmembrane</keyword>
<feature type="transmembrane region" description="Helical" evidence="7">
    <location>
        <begin position="250"/>
        <end position="270"/>
    </location>
</feature>
<feature type="transmembrane region" description="Helical" evidence="7">
    <location>
        <begin position="307"/>
        <end position="326"/>
    </location>
</feature>
<evidence type="ECO:0000256" key="5">
    <source>
        <dbReference type="ARBA" id="ARBA00023136"/>
    </source>
</evidence>
<gene>
    <name evidence="8" type="primary">alx</name>
    <name evidence="8" type="ORF">RHODGE_RHODGE_05010</name>
</gene>
<feature type="transmembrane region" description="Helical" evidence="7">
    <location>
        <begin position="25"/>
        <end position="46"/>
    </location>
</feature>
<dbReference type="AlphaFoldDB" id="A0A3S4B4L3"/>
<feature type="transmembrane region" description="Helical" evidence="7">
    <location>
        <begin position="123"/>
        <end position="145"/>
    </location>
</feature>
<evidence type="ECO:0000256" key="4">
    <source>
        <dbReference type="ARBA" id="ARBA00022989"/>
    </source>
</evidence>
<organism evidence="8 9">
    <name type="scientific">Rhodoplanes serenus</name>
    <dbReference type="NCBI Taxonomy" id="200615"/>
    <lineage>
        <taxon>Bacteria</taxon>
        <taxon>Pseudomonadati</taxon>
        <taxon>Pseudomonadota</taxon>
        <taxon>Alphaproteobacteria</taxon>
        <taxon>Hyphomicrobiales</taxon>
        <taxon>Nitrobacteraceae</taxon>
        <taxon>Rhodoplanes</taxon>
    </lineage>
</organism>
<feature type="transmembrane region" description="Helical" evidence="7">
    <location>
        <begin position="98"/>
        <end position="116"/>
    </location>
</feature>
<dbReference type="EMBL" id="UWOC01000214">
    <property type="protein sequence ID" value="VCU11530.1"/>
    <property type="molecule type" value="Genomic_DNA"/>
</dbReference>
<evidence type="ECO:0000256" key="6">
    <source>
        <dbReference type="SAM" id="MobiDB-lite"/>
    </source>
</evidence>
<comment type="caution">
    <text evidence="8">The sequence shown here is derived from an EMBL/GenBank/DDBJ whole genome shotgun (WGS) entry which is preliminary data.</text>
</comment>
<dbReference type="InterPro" id="IPR005496">
    <property type="entry name" value="Integral_membrane_TerC"/>
</dbReference>
<evidence type="ECO:0000256" key="7">
    <source>
        <dbReference type="SAM" id="Phobius"/>
    </source>
</evidence>
<accession>A0A3S4B4L3</accession>
<feature type="transmembrane region" description="Helical" evidence="7">
    <location>
        <begin position="282"/>
        <end position="301"/>
    </location>
</feature>
<keyword evidence="5 7" id="KW-0472">Membrane</keyword>
<evidence type="ECO:0000313" key="9">
    <source>
        <dbReference type="Proteomes" id="UP000289200"/>
    </source>
</evidence>
<comment type="similarity">
    <text evidence="2">Belongs to the TerC family.</text>
</comment>
<sequence length="375" mass="40291">MDLVPGFGLDLVPAALFADLLGKPAWAWLIFLVIVAALLAFDLGVLHRKAREISARESLVLSAVYIAVALVFGAWVWGQMGADSGIAYLTGFFIEKTLALDNVFVISLIFATLAVPPHLQHRVLFYGILGVIVLRALMIGLGAAVVSQFGWVLFVFGAILIVTGIKMLVVAENPAAWVDNRLMRTVQARLRVTRELHGDAFLVRLPDPAGGGRLLYATPLFVALVLIEFADLVFAVDSVPAIFAITTDPYIVYTSNIFAVLGLRALYFALAASVHRFRYLKYALSLVLVFIGLKIFWNQIVGKLDPLISLGVTVTLLAGGVLFSVWKTGRDRTTGDAVADAPRTTLLAPLFTTAPRHGAGPAGTAAAPDTGAHRS</sequence>
<dbReference type="PANTHER" id="PTHR30238">
    <property type="entry name" value="MEMBRANE BOUND PREDICTED REDOX MODULATOR"/>
    <property type="match status" value="1"/>
</dbReference>
<dbReference type="PANTHER" id="PTHR30238:SF0">
    <property type="entry name" value="THYLAKOID MEMBRANE PROTEIN TERC, CHLOROPLASTIC"/>
    <property type="match status" value="1"/>
</dbReference>
<protein>
    <submittedName>
        <fullName evidence="8">Inner membrane protein alx</fullName>
    </submittedName>
</protein>
<dbReference type="NCBIfam" id="TIGR03718">
    <property type="entry name" value="R_switched_Alx"/>
    <property type="match status" value="1"/>
</dbReference>
<dbReference type="GO" id="GO:0016020">
    <property type="term" value="C:membrane"/>
    <property type="evidence" value="ECO:0007669"/>
    <property type="project" value="UniProtKB-SubCell"/>
</dbReference>
<comment type="subcellular location">
    <subcellularLocation>
        <location evidence="1">Membrane</location>
        <topology evidence="1">Multi-pass membrane protein</topology>
    </subcellularLocation>
</comment>
<evidence type="ECO:0000256" key="1">
    <source>
        <dbReference type="ARBA" id="ARBA00004141"/>
    </source>
</evidence>
<feature type="transmembrane region" description="Helical" evidence="7">
    <location>
        <begin position="214"/>
        <end position="235"/>
    </location>
</feature>
<dbReference type="InterPro" id="IPR022369">
    <property type="entry name" value="Integral_membrane_TerC_rswitch"/>
</dbReference>
<dbReference type="OrthoDB" id="9783692at2"/>
<keyword evidence="9" id="KW-1185">Reference proteome</keyword>
<feature type="region of interest" description="Disordered" evidence="6">
    <location>
        <begin position="353"/>
        <end position="375"/>
    </location>
</feature>
<evidence type="ECO:0000313" key="8">
    <source>
        <dbReference type="EMBL" id="VCU11530.1"/>
    </source>
</evidence>
<proteinExistence type="inferred from homology"/>
<dbReference type="Pfam" id="PF03741">
    <property type="entry name" value="TerC"/>
    <property type="match status" value="1"/>
</dbReference>